<dbReference type="PROSITE" id="PS51388">
    <property type="entry name" value="GED"/>
    <property type="match status" value="1"/>
</dbReference>
<keyword evidence="3" id="KW-1185">Reference proteome</keyword>
<dbReference type="Gene3D" id="1.20.120.1240">
    <property type="entry name" value="Dynamin, middle domain"/>
    <property type="match status" value="1"/>
</dbReference>
<proteinExistence type="predicted"/>
<reference evidence="2 3" key="1">
    <citation type="journal article" date="2018" name="Evol. Lett.">
        <title>Horizontal gene cluster transfer increased hallucinogenic mushroom diversity.</title>
        <authorList>
            <person name="Reynolds H.T."/>
            <person name="Vijayakumar V."/>
            <person name="Gluck-Thaler E."/>
            <person name="Korotkin H.B."/>
            <person name="Matheny P.B."/>
            <person name="Slot J.C."/>
        </authorList>
    </citation>
    <scope>NUCLEOTIDE SEQUENCE [LARGE SCALE GENOMIC DNA]</scope>
    <source>
        <strain evidence="2 3">SRW20</strain>
    </source>
</reference>
<feature type="domain" description="GED" evidence="1">
    <location>
        <begin position="271"/>
        <end position="327"/>
    </location>
</feature>
<dbReference type="InParanoid" id="A0A409WTV4"/>
<gene>
    <name evidence="2" type="ORF">CVT26_003947</name>
</gene>
<dbReference type="Proteomes" id="UP000284706">
    <property type="component" value="Unassembled WGS sequence"/>
</dbReference>
<comment type="caution">
    <text evidence="2">The sequence shown here is derived from an EMBL/GenBank/DDBJ whole genome shotgun (WGS) entry which is preliminary data.</text>
</comment>
<accession>A0A409WTV4</accession>
<dbReference type="EMBL" id="NHYE01004812">
    <property type="protein sequence ID" value="PPQ81907.1"/>
    <property type="molecule type" value="Genomic_DNA"/>
</dbReference>
<name>A0A409WTV4_9AGAR</name>
<dbReference type="AlphaFoldDB" id="A0A409WTV4"/>
<organism evidence="2 3">
    <name type="scientific">Gymnopilus dilepis</name>
    <dbReference type="NCBI Taxonomy" id="231916"/>
    <lineage>
        <taxon>Eukaryota</taxon>
        <taxon>Fungi</taxon>
        <taxon>Dikarya</taxon>
        <taxon>Basidiomycota</taxon>
        <taxon>Agaricomycotina</taxon>
        <taxon>Agaricomycetes</taxon>
        <taxon>Agaricomycetidae</taxon>
        <taxon>Agaricales</taxon>
        <taxon>Agaricineae</taxon>
        <taxon>Hymenogastraceae</taxon>
        <taxon>Gymnopilus</taxon>
    </lineage>
</organism>
<sequence>MAANIEQNLLLPNGQAGLTTDMQLAYAQFKDAIASAYAFSEVDASCDHEVSPTAQSASPANASTTILIPTQSATKNRDPTKQPCLPAHVSIEIHRLRCLAGPLYPFLVQRKFISNSVNQWLPIALELCKKAYDSTMRHLCTAMEGLAADQSNPELMNIARSTVRTFVSARKQETETRLRWMSTLEQDISTLDKELFSLLKNKQAARYKEHRNRRPPSPCALTCHKDSTENVEEGTPRLTFRQTLSLRHLGMTSIQPQSESKAAFKPDNQFSSIIAAEIRAYLCIASHRFTDNVVLTIEHSLLQPVLKGVPRLLYDMSFNLVKNDAQT</sequence>
<evidence type="ECO:0000259" key="1">
    <source>
        <dbReference type="PROSITE" id="PS51388"/>
    </source>
</evidence>
<evidence type="ECO:0000313" key="3">
    <source>
        <dbReference type="Proteomes" id="UP000284706"/>
    </source>
</evidence>
<protein>
    <recommendedName>
        <fullName evidence="1">GED domain-containing protein</fullName>
    </recommendedName>
</protein>
<evidence type="ECO:0000313" key="2">
    <source>
        <dbReference type="EMBL" id="PPQ81907.1"/>
    </source>
</evidence>
<dbReference type="InterPro" id="IPR020850">
    <property type="entry name" value="GED_dom"/>
</dbReference>
<dbReference type="STRING" id="231916.A0A409WTV4"/>